<dbReference type="Pfam" id="PF14223">
    <property type="entry name" value="Retrotran_gag_2"/>
    <property type="match status" value="1"/>
</dbReference>
<dbReference type="AlphaFoldDB" id="A0A2S4PIV8"/>
<protein>
    <recommendedName>
        <fullName evidence="2">Retrovirus-related Pol polyprotein from transposon TNT 1-94-like beta-barrel domain-containing protein</fullName>
    </recommendedName>
</protein>
<dbReference type="GO" id="GO:0003676">
    <property type="term" value="F:nucleic acid binding"/>
    <property type="evidence" value="ECO:0007669"/>
    <property type="project" value="InterPro"/>
</dbReference>
<name>A0A2S4PIV8_9PEZI</name>
<dbReference type="SUPFAM" id="SSF57756">
    <property type="entry name" value="Retrovirus zinc finger-like domains"/>
    <property type="match status" value="1"/>
</dbReference>
<proteinExistence type="predicted"/>
<reference evidence="3 4" key="1">
    <citation type="submission" date="2017-10" db="EMBL/GenBank/DDBJ databases">
        <title>Development of genomic resources for the powdery mildew, Erysiphe pulchra.</title>
        <authorList>
            <person name="Wadl P.A."/>
            <person name="Mack B.M."/>
            <person name="Moore G."/>
            <person name="Beltz S.B."/>
        </authorList>
    </citation>
    <scope>NUCLEOTIDE SEQUENCE [LARGE SCALE GENOMIC DNA]</scope>
    <source>
        <strain evidence="3">Cflorida</strain>
    </source>
</reference>
<dbReference type="OrthoDB" id="3599353at2759"/>
<evidence type="ECO:0000313" key="4">
    <source>
        <dbReference type="Proteomes" id="UP000237438"/>
    </source>
</evidence>
<keyword evidence="4" id="KW-1185">Reference proteome</keyword>
<evidence type="ECO:0000313" key="3">
    <source>
        <dbReference type="EMBL" id="POS81982.1"/>
    </source>
</evidence>
<dbReference type="Pfam" id="PF22936">
    <property type="entry name" value="Pol_BBD"/>
    <property type="match status" value="1"/>
</dbReference>
<organism evidence="3 4">
    <name type="scientific">Erysiphe pulchra</name>
    <dbReference type="NCBI Taxonomy" id="225359"/>
    <lineage>
        <taxon>Eukaryota</taxon>
        <taxon>Fungi</taxon>
        <taxon>Dikarya</taxon>
        <taxon>Ascomycota</taxon>
        <taxon>Pezizomycotina</taxon>
        <taxon>Leotiomycetes</taxon>
        <taxon>Erysiphales</taxon>
        <taxon>Erysiphaceae</taxon>
        <taxon>Erysiphe</taxon>
    </lineage>
</organism>
<comment type="caution">
    <text evidence="3">The sequence shown here is derived from an EMBL/GenBank/DDBJ whole genome shotgun (WGS) entry which is preliminary data.</text>
</comment>
<sequence length="418" mass="47300">MAEYDKEALFDIPILSQDSHERWFRNMRVRLRARGVIYVIDQSLEEFAHISTPGTSNVDKITEKDDATVVSVLMSHLNEDDEALIDEYPTAKSFWSHILAKYSKTSPMTANENLTAIQTFDFSQYGSIVLAWDKLKEFRRKLGVANPDMRNAYSDAALFLVLTRSLPEEYTSTIDSLDVQTVLTVDEKLKHLEMKELRLKASVDNAHASFRQKTRKFVPIQHRKDYSSSSDGVESDSSKCILCGEEKHWLCHCPRLPQARKFIRGVKDKERIKSQRSSNSTPNKRNSSKSENTRPSGTKKYKSNGYVIQEELPNSEFSSESGTENDTDEVCALSKEQIKRVPPSSWPSDTACTSHMSDKIHLFSNLIPIKRRTIRIVGGVMYAEFKGSARLVCEDGSSTILPNTLYVPGLGVNLLSAR</sequence>
<feature type="non-terminal residue" evidence="3">
    <location>
        <position position="418"/>
    </location>
</feature>
<dbReference type="InterPro" id="IPR054722">
    <property type="entry name" value="PolX-like_BBD"/>
</dbReference>
<gene>
    <name evidence="3" type="ORF">EPUL_006334</name>
</gene>
<feature type="domain" description="Retrovirus-related Pol polyprotein from transposon TNT 1-94-like beta-barrel" evidence="2">
    <location>
        <begin position="346"/>
        <end position="417"/>
    </location>
</feature>
<feature type="compositionally biased region" description="Polar residues" evidence="1">
    <location>
        <begin position="275"/>
        <end position="296"/>
    </location>
</feature>
<dbReference type="Proteomes" id="UP000237438">
    <property type="component" value="Unassembled WGS sequence"/>
</dbReference>
<evidence type="ECO:0000256" key="1">
    <source>
        <dbReference type="SAM" id="MobiDB-lite"/>
    </source>
</evidence>
<dbReference type="EMBL" id="PEDP01005342">
    <property type="protein sequence ID" value="POS81982.1"/>
    <property type="molecule type" value="Genomic_DNA"/>
</dbReference>
<evidence type="ECO:0000259" key="2">
    <source>
        <dbReference type="Pfam" id="PF22936"/>
    </source>
</evidence>
<feature type="region of interest" description="Disordered" evidence="1">
    <location>
        <begin position="264"/>
        <end position="305"/>
    </location>
</feature>
<dbReference type="GO" id="GO:0008270">
    <property type="term" value="F:zinc ion binding"/>
    <property type="evidence" value="ECO:0007669"/>
    <property type="project" value="InterPro"/>
</dbReference>
<accession>A0A2S4PIV8</accession>
<dbReference type="InterPro" id="IPR036875">
    <property type="entry name" value="Znf_CCHC_sf"/>
</dbReference>